<protein>
    <submittedName>
        <fullName evidence="3">Uncharacterized protein</fullName>
    </submittedName>
</protein>
<dbReference type="Gene3D" id="3.40.50.720">
    <property type="entry name" value="NAD(P)-binding Rossmann-like Domain"/>
    <property type="match status" value="1"/>
</dbReference>
<evidence type="ECO:0000313" key="3">
    <source>
        <dbReference type="EMBL" id="RDY60215.1"/>
    </source>
</evidence>
<dbReference type="Pfam" id="PF00899">
    <property type="entry name" value="ThiF"/>
    <property type="match status" value="1"/>
</dbReference>
<feature type="domain" description="THIF-type NAD/FAD binding fold" evidence="1">
    <location>
        <begin position="325"/>
        <end position="426"/>
    </location>
</feature>
<keyword evidence="4" id="KW-1185">Reference proteome</keyword>
<dbReference type="SUPFAM" id="SSF69572">
    <property type="entry name" value="Activating enzymes of the ubiquitin-like proteins"/>
    <property type="match status" value="1"/>
</dbReference>
<dbReference type="Pfam" id="PF14461">
    <property type="entry name" value="Prok-E2_B"/>
    <property type="match status" value="1"/>
</dbReference>
<evidence type="ECO:0000259" key="2">
    <source>
        <dbReference type="Pfam" id="PF14461"/>
    </source>
</evidence>
<comment type="caution">
    <text evidence="3">The sequence shown here is derived from an EMBL/GenBank/DDBJ whole genome shotgun (WGS) entry which is preliminary data.</text>
</comment>
<gene>
    <name evidence="3" type="ORF">DX873_12885</name>
</gene>
<proteinExistence type="predicted"/>
<dbReference type="AlphaFoldDB" id="A0A371JRU0"/>
<feature type="domain" description="Prokaryotic E2 family B" evidence="2">
    <location>
        <begin position="43"/>
        <end position="139"/>
    </location>
</feature>
<dbReference type="InterPro" id="IPR000594">
    <property type="entry name" value="ThiF_NAD_FAD-bd"/>
</dbReference>
<evidence type="ECO:0000259" key="1">
    <source>
        <dbReference type="Pfam" id="PF00899"/>
    </source>
</evidence>
<dbReference type="EMBL" id="QTJX01000002">
    <property type="protein sequence ID" value="RDY60215.1"/>
    <property type="molecule type" value="Genomic_DNA"/>
</dbReference>
<organism evidence="3 4">
    <name type="scientific">Flagellimonas nanhaiensis</name>
    <dbReference type="NCBI Taxonomy" id="2292706"/>
    <lineage>
        <taxon>Bacteria</taxon>
        <taxon>Pseudomonadati</taxon>
        <taxon>Bacteroidota</taxon>
        <taxon>Flavobacteriia</taxon>
        <taxon>Flavobacteriales</taxon>
        <taxon>Flavobacteriaceae</taxon>
        <taxon>Flagellimonas</taxon>
    </lineage>
</organism>
<dbReference type="InterPro" id="IPR035985">
    <property type="entry name" value="Ubiquitin-activating_enz"/>
</dbReference>
<evidence type="ECO:0000313" key="4">
    <source>
        <dbReference type="Proteomes" id="UP000261828"/>
    </source>
</evidence>
<dbReference type="InterPro" id="IPR032701">
    <property type="entry name" value="Prok-E2_B_dom"/>
</dbReference>
<accession>A0A371JRU0</accession>
<reference evidence="3 4" key="1">
    <citation type="submission" date="2018-08" db="EMBL/GenBank/DDBJ databases">
        <title>Muricauda nanhaiensis sp. nov., isolated from seawater of the South China Sea.</title>
        <authorList>
            <person name="Dang Y."/>
        </authorList>
    </citation>
    <scope>NUCLEOTIDE SEQUENCE [LARGE SCALE GENOMIC DNA]</scope>
    <source>
        <strain evidence="3 4">SM1704</strain>
    </source>
</reference>
<name>A0A371JRU0_9FLAO</name>
<sequence>MCKTEQCRIVDIDEYGTLGYPFSAGGQVWEICSDITYDGEHLELVLYLDFPPEFPLMLPKLYLERSIYDAIKYIPHINKDCSICIFDEGMNTLIPKSNLPYFVDFILHRGKRIVKDGENEDFRIEEFRKEFKAYWDLEYSEKDKVYLVGLHSISGTGKEVKAIGFQNQTLAGYHYFLYTEDDEREKIEKYAEARGSKIKEMAVLEIDFEKVEPPFQMSYRESLEHIRGAQDKIDAFKNLCKAHSLSDILVIFRNQNVGAIEYYGWIYEDVIVQPRKFSGIRRKPSNFQIVSESRWAETMFVQRLTFDNLGEQRLSKRAAGVIEQKHSVLCTGLGSVGSNLIYFLKNLPVNHFGLIDPEQLKVENIKRNLLGFRSTNKNKVDVLADFLMDHYPGHEIEKRQASVTTVINQESDFINKFDIHIVAVGKTMVEEFILKKVELGILTKPLLLLWVEPYLASGQLLLVKPEDAGVAAKLVKKFDYAVVSNEDTPQQAVYLIEGSCQSGYFPYSSTFLTHFLSAVFPVIKDAVLQGVPKSEVYTWIGDKEFAKSQGLVLTEFGEAHPTFSLIRNDIK</sequence>
<dbReference type="GO" id="GO:0008641">
    <property type="term" value="F:ubiquitin-like modifier activating enzyme activity"/>
    <property type="evidence" value="ECO:0007669"/>
    <property type="project" value="InterPro"/>
</dbReference>
<dbReference type="Proteomes" id="UP000261828">
    <property type="component" value="Unassembled WGS sequence"/>
</dbReference>